<dbReference type="RefSeq" id="WP_173576276.1">
    <property type="nucleotide sequence ID" value="NZ_WOSW01000004.1"/>
</dbReference>
<sequence>MHNDTVFRENAASSGSGKVADGSARPTRGRFQTWAQGVLAVLVVGLTFYTLGRFRLAVAWGGILAIVCWPMMEWVRRRWSPRHADTLVPMAVVVGIGLAFAAPVLAIGTEVARETHDVTQWFDQARRDGIPAPAWLGQLPVGHAQAQRWWQASLADPGGVQAVMHRLRPGQALGAAEHVGHGAANGAVLFAFSLLVLFFLLRAGNGLTDRVTVLTGRLFGARGGLVLAQIVGAVRGSMAGLVLVGLGEGVLIGISYIIAGAPQPLLLGILTAVASMIPMLGGFAVLIAVLLILMKGSVGAAVAVGVFGWLILFLADHFIRPVLIGGSIRLPFVWVLLGILGGLETWGLVGLFLGPVLMAVAHLMWRFGSTRGLLRGRG</sequence>
<dbReference type="PANTHER" id="PTHR21716:SF61">
    <property type="entry name" value="BLR8064 PROTEIN"/>
    <property type="match status" value="1"/>
</dbReference>
<keyword evidence="5 7" id="KW-0472">Membrane</keyword>
<evidence type="ECO:0000256" key="3">
    <source>
        <dbReference type="ARBA" id="ARBA00022692"/>
    </source>
</evidence>
<gene>
    <name evidence="8" type="ORF">GOB84_03650</name>
</gene>
<reference evidence="8 9" key="1">
    <citation type="journal article" date="2020" name="Int. J. Syst. Evol. Microbiol.">
        <title>Novel acetic acid bacteria from cider fermentations: Acetobacter conturbans sp. nov. and Acetobacter fallax sp. nov.</title>
        <authorList>
            <person name="Sombolestani A.S."/>
            <person name="Cleenwerck I."/>
            <person name="Cnockaert M."/>
            <person name="Borremans W."/>
            <person name="Wieme A.D."/>
            <person name="De Vuyst L."/>
            <person name="Vandamme P."/>
        </authorList>
    </citation>
    <scope>NUCLEOTIDE SEQUENCE [LARGE SCALE GENOMIC DNA]</scope>
    <source>
        <strain evidence="8 9">LMG 1637</strain>
    </source>
</reference>
<feature type="transmembrane region" description="Helical" evidence="7">
    <location>
        <begin position="57"/>
        <end position="75"/>
    </location>
</feature>
<evidence type="ECO:0000313" key="8">
    <source>
        <dbReference type="EMBL" id="NHO31664.1"/>
    </source>
</evidence>
<evidence type="ECO:0000256" key="1">
    <source>
        <dbReference type="ARBA" id="ARBA00004141"/>
    </source>
</evidence>
<feature type="transmembrane region" description="Helical" evidence="7">
    <location>
        <begin position="33"/>
        <end position="51"/>
    </location>
</feature>
<feature type="transmembrane region" description="Helical" evidence="7">
    <location>
        <begin position="183"/>
        <end position="201"/>
    </location>
</feature>
<dbReference type="Proteomes" id="UP000615326">
    <property type="component" value="Unassembled WGS sequence"/>
</dbReference>
<evidence type="ECO:0000256" key="5">
    <source>
        <dbReference type="ARBA" id="ARBA00023136"/>
    </source>
</evidence>
<evidence type="ECO:0000256" key="4">
    <source>
        <dbReference type="ARBA" id="ARBA00022989"/>
    </source>
</evidence>
<dbReference type="InterPro" id="IPR002549">
    <property type="entry name" value="AI-2E-like"/>
</dbReference>
<keyword evidence="9" id="KW-1185">Reference proteome</keyword>
<dbReference type="PANTHER" id="PTHR21716">
    <property type="entry name" value="TRANSMEMBRANE PROTEIN"/>
    <property type="match status" value="1"/>
</dbReference>
<proteinExistence type="inferred from homology"/>
<evidence type="ECO:0000256" key="7">
    <source>
        <dbReference type="SAM" id="Phobius"/>
    </source>
</evidence>
<keyword evidence="4 7" id="KW-1133">Transmembrane helix</keyword>
<keyword evidence="3 7" id="KW-0812">Transmembrane</keyword>
<dbReference type="Pfam" id="PF01594">
    <property type="entry name" value="AI-2E_transport"/>
    <property type="match status" value="1"/>
</dbReference>
<evidence type="ECO:0000313" key="9">
    <source>
        <dbReference type="Proteomes" id="UP000615326"/>
    </source>
</evidence>
<comment type="subcellular location">
    <subcellularLocation>
        <location evidence="1">Membrane</location>
        <topology evidence="1">Multi-pass membrane protein</topology>
    </subcellularLocation>
</comment>
<dbReference type="EMBL" id="WOSW01000004">
    <property type="protein sequence ID" value="NHO31664.1"/>
    <property type="molecule type" value="Genomic_DNA"/>
</dbReference>
<feature type="transmembrane region" description="Helical" evidence="7">
    <location>
        <begin position="346"/>
        <end position="365"/>
    </location>
</feature>
<comment type="similarity">
    <text evidence="2">Belongs to the autoinducer-2 exporter (AI-2E) (TC 2.A.86) family.</text>
</comment>
<feature type="transmembrane region" description="Helical" evidence="7">
    <location>
        <begin position="298"/>
        <end position="315"/>
    </location>
</feature>
<organism evidence="8 9">
    <name type="scientific">Acetobacter fallax</name>
    <dbReference type="NCBI Taxonomy" id="1737473"/>
    <lineage>
        <taxon>Bacteria</taxon>
        <taxon>Pseudomonadati</taxon>
        <taxon>Pseudomonadota</taxon>
        <taxon>Alphaproteobacteria</taxon>
        <taxon>Acetobacterales</taxon>
        <taxon>Acetobacteraceae</taxon>
        <taxon>Acetobacter</taxon>
    </lineage>
</organism>
<comment type="caution">
    <text evidence="8">The sequence shown here is derived from an EMBL/GenBank/DDBJ whole genome shotgun (WGS) entry which is preliminary data.</text>
</comment>
<feature type="transmembrane region" description="Helical" evidence="7">
    <location>
        <begin position="87"/>
        <end position="107"/>
    </location>
</feature>
<feature type="transmembrane region" description="Helical" evidence="7">
    <location>
        <begin position="238"/>
        <end position="258"/>
    </location>
</feature>
<feature type="transmembrane region" description="Helical" evidence="7">
    <location>
        <begin position="265"/>
        <end position="292"/>
    </location>
</feature>
<evidence type="ECO:0000256" key="2">
    <source>
        <dbReference type="ARBA" id="ARBA00009773"/>
    </source>
</evidence>
<protein>
    <submittedName>
        <fullName evidence="8">AI-2E family transporter</fullName>
    </submittedName>
</protein>
<evidence type="ECO:0000256" key="6">
    <source>
        <dbReference type="SAM" id="MobiDB-lite"/>
    </source>
</evidence>
<name>A0ABX0K8B5_9PROT</name>
<accession>A0ABX0K8B5</accession>
<feature type="region of interest" description="Disordered" evidence="6">
    <location>
        <begin position="1"/>
        <end position="25"/>
    </location>
</feature>